<evidence type="ECO:0000259" key="7">
    <source>
        <dbReference type="PROSITE" id="PS51192"/>
    </source>
</evidence>
<dbReference type="InterPro" id="IPR014001">
    <property type="entry name" value="Helicase_ATP-bd"/>
</dbReference>
<dbReference type="PROSITE" id="PS00039">
    <property type="entry name" value="DEAD_ATP_HELICASE"/>
    <property type="match status" value="1"/>
</dbReference>
<dbReference type="SMART" id="SM00490">
    <property type="entry name" value="HELICc"/>
    <property type="match status" value="1"/>
</dbReference>
<evidence type="ECO:0000256" key="4">
    <source>
        <dbReference type="ARBA" id="ARBA00022840"/>
    </source>
</evidence>
<dbReference type="PANTHER" id="PTHR47959:SF1">
    <property type="entry name" value="ATP-DEPENDENT RNA HELICASE DBPA"/>
    <property type="match status" value="1"/>
</dbReference>
<evidence type="ECO:0000259" key="8">
    <source>
        <dbReference type="PROSITE" id="PS51194"/>
    </source>
</evidence>
<sequence>MNILFNELEILQETKQAIEHLGLVETTSIQHHAIPKMLEGRDLIGQAQTGTGKTFAFAIPILEQINVNEKTVQALVICPTRELTLQVYKEFIKLIKFNKDVRITSIYGGESYNKQFKALSEHPHIVVATPGRTIDHLQRKTIDFSSLKVLVMDEADEMLKMGFQEDLETILKDTPKERQTALFSATIPPFIRKVAQRYQKNPEIIKIETPTLTVSKTDQLYYNVKKSDRDQLLVRILDLYDPASAIIFANTKKDVDTLSAYLQKHNYEADALHGDLKQSQRDYVMGRFRSKRLKFLIATDVAARGLDISHVDMVINYELPFEDEIYVHRIGRTGRAGASGVSISLVYPSMRGKLAMIERFIKIKMVEKEIPSEEEINVRREQRNYTKIMEMVSNNEANYDEVISQLHKDGFEDQQIISALLSKVMDEKKSYDSVIVPVKRKAEDDNRREKTNDGKRRKTGAYKNALINLGKEDGIRPVTLLDYFKKHVDLYPKNIGDIVIYPKETEFQIHPAAIKRLDELNNKMYNNKKIKIIILRNK</sequence>
<reference evidence="9" key="1">
    <citation type="submission" date="2023-05" db="EMBL/GenBank/DDBJ databases">
        <title>Mariniplasma microaerophilum sp. nov., a novel anaerobic mollicute isolated from terrestrial mud volcano, Taman Peninsula, Russia.</title>
        <authorList>
            <person name="Khomyakova M.A."/>
            <person name="Merkel A.Y."/>
            <person name="Slobodkin A.I."/>
        </authorList>
    </citation>
    <scope>NUCLEOTIDE SEQUENCE</scope>
    <source>
        <strain evidence="9">M4Ah</strain>
    </source>
</reference>
<dbReference type="Proteomes" id="UP001431532">
    <property type="component" value="Unassembled WGS sequence"/>
</dbReference>
<dbReference type="InterPro" id="IPR011545">
    <property type="entry name" value="DEAD/DEAH_box_helicase_dom"/>
</dbReference>
<protein>
    <submittedName>
        <fullName evidence="9">DEAD/DEAH box helicase</fullName>
    </submittedName>
</protein>
<dbReference type="CDD" id="cd18787">
    <property type="entry name" value="SF2_C_DEAD"/>
    <property type="match status" value="1"/>
</dbReference>
<dbReference type="SMART" id="SM00487">
    <property type="entry name" value="DEXDc"/>
    <property type="match status" value="1"/>
</dbReference>
<dbReference type="SUPFAM" id="SSF52540">
    <property type="entry name" value="P-loop containing nucleoside triphosphate hydrolases"/>
    <property type="match status" value="1"/>
</dbReference>
<dbReference type="PROSITE" id="PS51194">
    <property type="entry name" value="HELICASE_CTER"/>
    <property type="match status" value="1"/>
</dbReference>
<comment type="similarity">
    <text evidence="5 6">Belongs to the DEAD box helicase family.</text>
</comment>
<keyword evidence="2 6" id="KW-0378">Hydrolase</keyword>
<evidence type="ECO:0000256" key="2">
    <source>
        <dbReference type="ARBA" id="ARBA00022801"/>
    </source>
</evidence>
<dbReference type="Pfam" id="PF00270">
    <property type="entry name" value="DEAD"/>
    <property type="match status" value="1"/>
</dbReference>
<dbReference type="InterPro" id="IPR005580">
    <property type="entry name" value="DbpA/CsdA_RNA-bd_dom"/>
</dbReference>
<evidence type="ECO:0000256" key="5">
    <source>
        <dbReference type="ARBA" id="ARBA00038437"/>
    </source>
</evidence>
<dbReference type="InterPro" id="IPR001650">
    <property type="entry name" value="Helicase_C-like"/>
</dbReference>
<dbReference type="RefSeq" id="WP_282839852.1">
    <property type="nucleotide sequence ID" value="NZ_JASCXW010000027.1"/>
</dbReference>
<keyword evidence="10" id="KW-1185">Reference proteome</keyword>
<keyword evidence="3 6" id="KW-0347">Helicase</keyword>
<dbReference type="CDD" id="cd12252">
    <property type="entry name" value="RRM_DbpA"/>
    <property type="match status" value="1"/>
</dbReference>
<evidence type="ECO:0000256" key="1">
    <source>
        <dbReference type="ARBA" id="ARBA00022741"/>
    </source>
</evidence>
<dbReference type="GO" id="GO:0003724">
    <property type="term" value="F:RNA helicase activity"/>
    <property type="evidence" value="ECO:0007669"/>
    <property type="project" value="UniProtKB-ARBA"/>
</dbReference>
<evidence type="ECO:0000313" key="10">
    <source>
        <dbReference type="Proteomes" id="UP001431532"/>
    </source>
</evidence>
<keyword evidence="1 6" id="KW-0547">Nucleotide-binding</keyword>
<organism evidence="9 10">
    <name type="scientific">Peloplasma aerotolerans</name>
    <dbReference type="NCBI Taxonomy" id="3044389"/>
    <lineage>
        <taxon>Bacteria</taxon>
        <taxon>Bacillati</taxon>
        <taxon>Mycoplasmatota</taxon>
        <taxon>Mollicutes</taxon>
        <taxon>Acholeplasmatales</taxon>
        <taxon>Acholeplasmataceae</taxon>
        <taxon>Peloplasma</taxon>
    </lineage>
</organism>
<dbReference type="EMBL" id="JASCXW010000027">
    <property type="protein sequence ID" value="MDI6453419.1"/>
    <property type="molecule type" value="Genomic_DNA"/>
</dbReference>
<dbReference type="CDD" id="cd00268">
    <property type="entry name" value="DEADc"/>
    <property type="match status" value="1"/>
</dbReference>
<evidence type="ECO:0000313" key="9">
    <source>
        <dbReference type="EMBL" id="MDI6453419.1"/>
    </source>
</evidence>
<feature type="domain" description="Helicase ATP-binding" evidence="7">
    <location>
        <begin position="34"/>
        <end position="205"/>
    </location>
</feature>
<dbReference type="AlphaFoldDB" id="A0AAW6U9R8"/>
<dbReference type="InterPro" id="IPR044742">
    <property type="entry name" value="DEAD/DEAH_RhlB"/>
</dbReference>
<comment type="caution">
    <text evidence="9">The sequence shown here is derived from an EMBL/GenBank/DDBJ whole genome shotgun (WGS) entry which is preliminary data.</text>
</comment>
<dbReference type="InterPro" id="IPR050079">
    <property type="entry name" value="DEAD_box_RNA_helicase"/>
</dbReference>
<dbReference type="GO" id="GO:0016787">
    <property type="term" value="F:hydrolase activity"/>
    <property type="evidence" value="ECO:0007669"/>
    <property type="project" value="UniProtKB-KW"/>
</dbReference>
<dbReference type="GO" id="GO:0003676">
    <property type="term" value="F:nucleic acid binding"/>
    <property type="evidence" value="ECO:0007669"/>
    <property type="project" value="InterPro"/>
</dbReference>
<dbReference type="Gene3D" id="3.40.50.300">
    <property type="entry name" value="P-loop containing nucleotide triphosphate hydrolases"/>
    <property type="match status" value="2"/>
</dbReference>
<dbReference type="Pfam" id="PF00271">
    <property type="entry name" value="Helicase_C"/>
    <property type="match status" value="1"/>
</dbReference>
<feature type="domain" description="Helicase C-terminal" evidence="8">
    <location>
        <begin position="216"/>
        <end position="384"/>
    </location>
</feature>
<evidence type="ECO:0000256" key="6">
    <source>
        <dbReference type="RuleBase" id="RU000492"/>
    </source>
</evidence>
<dbReference type="PANTHER" id="PTHR47959">
    <property type="entry name" value="ATP-DEPENDENT RNA HELICASE RHLE-RELATED"/>
    <property type="match status" value="1"/>
</dbReference>
<dbReference type="InterPro" id="IPR000629">
    <property type="entry name" value="RNA-helicase_DEAD-box_CS"/>
</dbReference>
<dbReference type="PROSITE" id="PS51192">
    <property type="entry name" value="HELICASE_ATP_BIND_1"/>
    <property type="match status" value="1"/>
</dbReference>
<dbReference type="GO" id="GO:0005829">
    <property type="term" value="C:cytosol"/>
    <property type="evidence" value="ECO:0007669"/>
    <property type="project" value="TreeGrafter"/>
</dbReference>
<keyword evidence="4 6" id="KW-0067">ATP-binding</keyword>
<dbReference type="Gene3D" id="3.30.70.330">
    <property type="match status" value="1"/>
</dbReference>
<gene>
    <name evidence="9" type="ORF">QJ521_07565</name>
</gene>
<proteinExistence type="inferred from homology"/>
<name>A0AAW6U9R8_9MOLU</name>
<dbReference type="InterPro" id="IPR027417">
    <property type="entry name" value="P-loop_NTPase"/>
</dbReference>
<evidence type="ECO:0000256" key="3">
    <source>
        <dbReference type="ARBA" id="ARBA00022806"/>
    </source>
</evidence>
<dbReference type="GO" id="GO:0005524">
    <property type="term" value="F:ATP binding"/>
    <property type="evidence" value="ECO:0007669"/>
    <property type="project" value="UniProtKB-KW"/>
</dbReference>
<accession>A0AAW6U9R8</accession>
<dbReference type="Pfam" id="PF03880">
    <property type="entry name" value="DbpA"/>
    <property type="match status" value="1"/>
</dbReference>
<dbReference type="InterPro" id="IPR012677">
    <property type="entry name" value="Nucleotide-bd_a/b_plait_sf"/>
</dbReference>